<accession>A0A7Z8JZQ8</accession>
<keyword evidence="3 6" id="KW-0812">Transmembrane</keyword>
<proteinExistence type="inferred from homology"/>
<evidence type="ECO:0000256" key="1">
    <source>
        <dbReference type="ARBA" id="ARBA00004141"/>
    </source>
</evidence>
<evidence type="ECO:0000256" key="6">
    <source>
        <dbReference type="SAM" id="Phobius"/>
    </source>
</evidence>
<feature type="domain" description="EamA" evidence="7">
    <location>
        <begin position="146"/>
        <end position="287"/>
    </location>
</feature>
<dbReference type="OrthoDB" id="9812521at2"/>
<evidence type="ECO:0000313" key="9">
    <source>
        <dbReference type="Proteomes" id="UP000308121"/>
    </source>
</evidence>
<comment type="subcellular location">
    <subcellularLocation>
        <location evidence="1">Membrane</location>
        <topology evidence="1">Multi-pass membrane protein</topology>
    </subcellularLocation>
</comment>
<keyword evidence="5 6" id="KW-0472">Membrane</keyword>
<protein>
    <submittedName>
        <fullName evidence="8">EamA family transporter</fullName>
    </submittedName>
</protein>
<feature type="transmembrane region" description="Helical" evidence="6">
    <location>
        <begin position="86"/>
        <end position="108"/>
    </location>
</feature>
<dbReference type="PANTHER" id="PTHR32322:SF9">
    <property type="entry name" value="AMINO-ACID METABOLITE EFFLUX PUMP-RELATED"/>
    <property type="match status" value="1"/>
</dbReference>
<evidence type="ECO:0000313" key="8">
    <source>
        <dbReference type="EMBL" id="TKR23048.1"/>
    </source>
</evidence>
<dbReference type="Proteomes" id="UP000308121">
    <property type="component" value="Unassembled WGS sequence"/>
</dbReference>
<evidence type="ECO:0000256" key="4">
    <source>
        <dbReference type="ARBA" id="ARBA00022989"/>
    </source>
</evidence>
<feature type="domain" description="EamA" evidence="7">
    <location>
        <begin position="7"/>
        <end position="130"/>
    </location>
</feature>
<feature type="transmembrane region" description="Helical" evidence="6">
    <location>
        <begin position="244"/>
        <end position="263"/>
    </location>
</feature>
<name>A0A7Z8JZQ8_9CELL</name>
<dbReference type="SUPFAM" id="SSF103481">
    <property type="entry name" value="Multidrug resistance efflux transporter EmrE"/>
    <property type="match status" value="2"/>
</dbReference>
<feature type="transmembrane region" description="Helical" evidence="6">
    <location>
        <begin position="117"/>
        <end position="136"/>
    </location>
</feature>
<dbReference type="RefSeq" id="WP_154730152.1">
    <property type="nucleotide sequence ID" value="NZ_SZYE01000115.1"/>
</dbReference>
<comment type="caution">
    <text evidence="8">The sequence shown here is derived from an EMBL/GenBank/DDBJ whole genome shotgun (WGS) entry which is preliminary data.</text>
</comment>
<dbReference type="GO" id="GO:0016020">
    <property type="term" value="C:membrane"/>
    <property type="evidence" value="ECO:0007669"/>
    <property type="project" value="UniProtKB-SubCell"/>
</dbReference>
<feature type="transmembrane region" description="Helical" evidence="6">
    <location>
        <begin position="58"/>
        <end position="80"/>
    </location>
</feature>
<dbReference type="Gene3D" id="1.10.3730.20">
    <property type="match status" value="1"/>
</dbReference>
<dbReference type="EMBL" id="SZYE01000115">
    <property type="protein sequence ID" value="TKR23048.1"/>
    <property type="molecule type" value="Genomic_DNA"/>
</dbReference>
<dbReference type="InterPro" id="IPR037185">
    <property type="entry name" value="EmrE-like"/>
</dbReference>
<keyword evidence="4 6" id="KW-1133">Transmembrane helix</keyword>
<dbReference type="AlphaFoldDB" id="A0A7Z8JZQ8"/>
<sequence length="296" mass="30718">MPTRDRLLALTVAVLWGLNFPAIHLSLEQFPPFFLVALRFALLAVPTLLLVPRPAAPVRWLLGYGVGFGVLQFAFLYLAMDTGMPTGLASLVLQASAPFTVLLGAAWLRERITARQAVGVAVAVCGLGGIAALRAGSGASAGLLPVVLTLCGGLGWAFGNVSSRQAHPDSPLRFMLWMSVVPPVPMLALSLVVDGPDAIGRSLTTLGTPTAAWALAGLAFTVLVATVVGSGIWTALLARHPSGVVAPFSMLVPVVGIGASWAFLDERPAAAELALGALVVAGVLLATRAPRRRRRG</sequence>
<evidence type="ECO:0000259" key="7">
    <source>
        <dbReference type="Pfam" id="PF00892"/>
    </source>
</evidence>
<organism evidence="8 9">
    <name type="scientific">Cellulomonas hominis</name>
    <dbReference type="NCBI Taxonomy" id="156981"/>
    <lineage>
        <taxon>Bacteria</taxon>
        <taxon>Bacillati</taxon>
        <taxon>Actinomycetota</taxon>
        <taxon>Actinomycetes</taxon>
        <taxon>Micrococcales</taxon>
        <taxon>Cellulomonadaceae</taxon>
        <taxon>Cellulomonas</taxon>
    </lineage>
</organism>
<dbReference type="InterPro" id="IPR000620">
    <property type="entry name" value="EamA_dom"/>
</dbReference>
<feature type="transmembrane region" description="Helical" evidence="6">
    <location>
        <begin position="269"/>
        <end position="287"/>
    </location>
</feature>
<feature type="transmembrane region" description="Helical" evidence="6">
    <location>
        <begin position="213"/>
        <end position="237"/>
    </location>
</feature>
<gene>
    <name evidence="8" type="ORF">FA014_13305</name>
</gene>
<feature type="transmembrane region" description="Helical" evidence="6">
    <location>
        <begin position="7"/>
        <end position="27"/>
    </location>
</feature>
<comment type="similarity">
    <text evidence="2">Belongs to the EamA transporter family.</text>
</comment>
<feature type="transmembrane region" description="Helical" evidence="6">
    <location>
        <begin position="174"/>
        <end position="193"/>
    </location>
</feature>
<reference evidence="8 9" key="1">
    <citation type="submission" date="2019-05" db="EMBL/GenBank/DDBJ databases">
        <title>Genome sequence of Cellulomonas hominis strain CS1.</title>
        <authorList>
            <person name="Belmont J."/>
            <person name="Maclea K.S."/>
        </authorList>
    </citation>
    <scope>NUCLEOTIDE SEQUENCE [LARGE SCALE GENOMIC DNA]</scope>
    <source>
        <strain evidence="8 9">CS1</strain>
    </source>
</reference>
<evidence type="ECO:0000256" key="5">
    <source>
        <dbReference type="ARBA" id="ARBA00023136"/>
    </source>
</evidence>
<feature type="transmembrane region" description="Helical" evidence="6">
    <location>
        <begin position="142"/>
        <end position="162"/>
    </location>
</feature>
<evidence type="ECO:0000256" key="3">
    <source>
        <dbReference type="ARBA" id="ARBA00022692"/>
    </source>
</evidence>
<dbReference type="InterPro" id="IPR050638">
    <property type="entry name" value="AA-Vitamin_Transporters"/>
</dbReference>
<feature type="transmembrane region" description="Helical" evidence="6">
    <location>
        <begin position="33"/>
        <end position="51"/>
    </location>
</feature>
<evidence type="ECO:0000256" key="2">
    <source>
        <dbReference type="ARBA" id="ARBA00007362"/>
    </source>
</evidence>
<dbReference type="PANTHER" id="PTHR32322">
    <property type="entry name" value="INNER MEMBRANE TRANSPORTER"/>
    <property type="match status" value="1"/>
</dbReference>
<dbReference type="Pfam" id="PF00892">
    <property type="entry name" value="EamA"/>
    <property type="match status" value="2"/>
</dbReference>